<organism evidence="1">
    <name type="scientific">uncultured Lysobacter sp</name>
    <dbReference type="NCBI Taxonomy" id="271060"/>
    <lineage>
        <taxon>Bacteria</taxon>
        <taxon>Pseudomonadati</taxon>
        <taxon>Pseudomonadota</taxon>
        <taxon>Gammaproteobacteria</taxon>
        <taxon>Lysobacterales</taxon>
        <taxon>Lysobacteraceae</taxon>
        <taxon>Lysobacter</taxon>
        <taxon>environmental samples</taxon>
    </lineage>
</organism>
<dbReference type="EMBL" id="CADCUA010000726">
    <property type="protein sequence ID" value="CAA9355587.1"/>
    <property type="molecule type" value="Genomic_DNA"/>
</dbReference>
<sequence length="351" mass="38262">MMLGLVLLSGCSRVPEDSAAKQTVTLGQHASNEADDAPLVTGAVPAKEVLNGTYWPDAKLEGGTARISCEFDYGEHGDGALLTSLDFFSLVDALAACKERGQVRVRYEGKIGAGFGALVQRVAAMADRLDIHSRVLDISSTGGHVEEAIRAGDIMADTRWDIWVRDRSYCHSACVLVLAGGNTRSIEGKVGIHRLIRDRSKANTRAELRAELRQVHGDVTEYLERNGGAAALADLMMTVPNRDLRVLSENELMLYGLSGINAAQADLDRIVVTRKCSKEFVQRRDAFARVFEQHCLAKPGDGFEQQTQCGLELRKRFGFPDNTCPDESPLSEYDREPGRLALEAAGLLSAK</sequence>
<accession>A0A6J4MCM1</accession>
<protein>
    <submittedName>
        <fullName evidence="1">Uncharacterized protein</fullName>
    </submittedName>
</protein>
<dbReference type="AlphaFoldDB" id="A0A6J4MCM1"/>
<dbReference type="InterPro" id="IPR029045">
    <property type="entry name" value="ClpP/crotonase-like_dom_sf"/>
</dbReference>
<dbReference type="SUPFAM" id="SSF52096">
    <property type="entry name" value="ClpP/crotonase"/>
    <property type="match status" value="1"/>
</dbReference>
<dbReference type="Gene3D" id="3.90.226.10">
    <property type="entry name" value="2-enoyl-CoA Hydratase, Chain A, domain 1"/>
    <property type="match status" value="1"/>
</dbReference>
<name>A0A6J4MCM1_9GAMM</name>
<proteinExistence type="predicted"/>
<gene>
    <name evidence="1" type="ORF">AVDCRST_MAG71-3052</name>
</gene>
<reference evidence="1" key="1">
    <citation type="submission" date="2020-02" db="EMBL/GenBank/DDBJ databases">
        <authorList>
            <person name="Meier V. D."/>
        </authorList>
    </citation>
    <scope>NUCLEOTIDE SEQUENCE</scope>
    <source>
        <strain evidence="1">AVDCRST_MAG71</strain>
    </source>
</reference>
<evidence type="ECO:0000313" key="1">
    <source>
        <dbReference type="EMBL" id="CAA9355587.1"/>
    </source>
</evidence>